<dbReference type="AlphaFoldDB" id="A0A7I9WJR0"/>
<evidence type="ECO:0000313" key="3">
    <source>
        <dbReference type="Proteomes" id="UP000465241"/>
    </source>
</evidence>
<dbReference type="CDD" id="cd06587">
    <property type="entry name" value="VOC"/>
    <property type="match status" value="1"/>
</dbReference>
<name>A0A7I9WJR0_9MYCO</name>
<dbReference type="InterPro" id="IPR029068">
    <property type="entry name" value="Glyas_Bleomycin-R_OHBP_Dase"/>
</dbReference>
<evidence type="ECO:0000313" key="2">
    <source>
        <dbReference type="EMBL" id="GFG57981.1"/>
    </source>
</evidence>
<evidence type="ECO:0000259" key="1">
    <source>
        <dbReference type="PROSITE" id="PS51819"/>
    </source>
</evidence>
<dbReference type="SUPFAM" id="SSF54593">
    <property type="entry name" value="Glyoxalase/Bleomycin resistance protein/Dihydroxybiphenyl dioxygenase"/>
    <property type="match status" value="1"/>
</dbReference>
<dbReference type="RefSeq" id="WP_193488995.1">
    <property type="nucleotide sequence ID" value="NZ_BAAAMC010000024.1"/>
</dbReference>
<accession>A0A7I9WJR0</accession>
<organism evidence="2 3">
    <name type="scientific">Mycolicibacterium murale</name>
    <dbReference type="NCBI Taxonomy" id="182220"/>
    <lineage>
        <taxon>Bacteria</taxon>
        <taxon>Bacillati</taxon>
        <taxon>Actinomycetota</taxon>
        <taxon>Actinomycetes</taxon>
        <taxon>Mycobacteriales</taxon>
        <taxon>Mycobacteriaceae</taxon>
        <taxon>Mycolicibacterium</taxon>
    </lineage>
</organism>
<keyword evidence="3" id="KW-1185">Reference proteome</keyword>
<dbReference type="EMBL" id="BLKT01000003">
    <property type="protein sequence ID" value="GFG57981.1"/>
    <property type="molecule type" value="Genomic_DNA"/>
</dbReference>
<comment type="caution">
    <text evidence="2">The sequence shown here is derived from an EMBL/GenBank/DDBJ whole genome shotgun (WGS) entry which is preliminary data.</text>
</comment>
<dbReference type="InterPro" id="IPR037523">
    <property type="entry name" value="VOC_core"/>
</dbReference>
<sequence length="137" mass="15174">MAIRANSIAHLRLTVTDIERSRHFYESVFGWPVLLEIPAGADEVTRARYDFLFGGVIYDMGHGLLGLRPVGRDAFDEDRTGLDHLAFTVDGVTDIRAAAAHLDELGFAHEPIKDIGPAYILEFRDPDNIALELSAPK</sequence>
<gene>
    <name evidence="2" type="primary">yaeR_1</name>
    <name evidence="2" type="ORF">MMUR_21170</name>
</gene>
<dbReference type="PROSITE" id="PS51819">
    <property type="entry name" value="VOC"/>
    <property type="match status" value="1"/>
</dbReference>
<protein>
    <submittedName>
        <fullName evidence="2">Glyoxalase</fullName>
    </submittedName>
</protein>
<proteinExistence type="predicted"/>
<dbReference type="InterPro" id="IPR004360">
    <property type="entry name" value="Glyas_Fos-R_dOase_dom"/>
</dbReference>
<dbReference type="Pfam" id="PF00903">
    <property type="entry name" value="Glyoxalase"/>
    <property type="match status" value="1"/>
</dbReference>
<reference evidence="2 3" key="1">
    <citation type="journal article" date="2019" name="Emerg. Microbes Infect.">
        <title>Comprehensive subspecies identification of 175 nontuberculous mycobacteria species based on 7547 genomic profiles.</title>
        <authorList>
            <person name="Matsumoto Y."/>
            <person name="Kinjo T."/>
            <person name="Motooka D."/>
            <person name="Nabeya D."/>
            <person name="Jung N."/>
            <person name="Uechi K."/>
            <person name="Horii T."/>
            <person name="Iida T."/>
            <person name="Fujita J."/>
            <person name="Nakamura S."/>
        </authorList>
    </citation>
    <scope>NUCLEOTIDE SEQUENCE [LARGE SCALE GENOMIC DNA]</scope>
    <source>
        <strain evidence="2 3">JCM 13392</strain>
    </source>
</reference>
<dbReference type="Proteomes" id="UP000465241">
    <property type="component" value="Unassembled WGS sequence"/>
</dbReference>
<dbReference type="Gene3D" id="3.10.180.10">
    <property type="entry name" value="2,3-Dihydroxybiphenyl 1,2-Dioxygenase, domain 1"/>
    <property type="match status" value="1"/>
</dbReference>
<feature type="domain" description="VOC" evidence="1">
    <location>
        <begin position="7"/>
        <end position="136"/>
    </location>
</feature>